<proteinExistence type="predicted"/>
<gene>
    <name evidence="1" type="ORF">ACX05_26365</name>
</gene>
<dbReference type="Proteomes" id="UP000037697">
    <property type="component" value="Unassembled WGS sequence"/>
</dbReference>
<evidence type="ECO:0000313" key="2">
    <source>
        <dbReference type="Proteomes" id="UP000037697"/>
    </source>
</evidence>
<protein>
    <recommendedName>
        <fullName evidence="3">HEPN domain-containing protein</fullName>
    </recommendedName>
</protein>
<reference evidence="1 2" key="1">
    <citation type="submission" date="2015-07" db="EMBL/GenBank/DDBJ databases">
        <title>Foodborne Vibrio parahaemolyticus Isolates.</title>
        <authorList>
            <person name="Ronholm J."/>
            <person name="Petronella N."/>
            <person name="Kenwell R."/>
            <person name="Banerjee S."/>
        </authorList>
    </citation>
    <scope>NUCLEOTIDE SEQUENCE [LARGE SCALE GENOMIC DNA]</scope>
    <source>
        <strain evidence="1 2">HS-06-05</strain>
    </source>
</reference>
<sequence length="136" mass="14989">MALKNDYLQIAKRALKASNDTRKVQEKSAFLTYHAFESAGCALADHDGQGVGPSVSHNQKIQRFKQAAVNHCDSATQLKIATTAVLLHNLRNKLLYPNYDASSGTFSRPENMLTQSQSNSLRNDVKGIADEVEKII</sequence>
<dbReference type="RefSeq" id="WP_053812755.1">
    <property type="nucleotide sequence ID" value="NZ_JAMQAC010000071.1"/>
</dbReference>
<dbReference type="EMBL" id="LIRS01000155">
    <property type="protein sequence ID" value="KOY19033.1"/>
    <property type="molecule type" value="Genomic_DNA"/>
</dbReference>
<name>A0AAW3IM82_VIBPH</name>
<comment type="caution">
    <text evidence="1">The sequence shown here is derived from an EMBL/GenBank/DDBJ whole genome shotgun (WGS) entry which is preliminary data.</text>
</comment>
<accession>A0AAW3IM82</accession>
<evidence type="ECO:0008006" key="3">
    <source>
        <dbReference type="Google" id="ProtNLM"/>
    </source>
</evidence>
<dbReference type="AlphaFoldDB" id="A0AAW3IM82"/>
<evidence type="ECO:0000313" key="1">
    <source>
        <dbReference type="EMBL" id="KOY19033.1"/>
    </source>
</evidence>
<organism evidence="1 2">
    <name type="scientific">Vibrio parahaemolyticus</name>
    <dbReference type="NCBI Taxonomy" id="670"/>
    <lineage>
        <taxon>Bacteria</taxon>
        <taxon>Pseudomonadati</taxon>
        <taxon>Pseudomonadota</taxon>
        <taxon>Gammaproteobacteria</taxon>
        <taxon>Vibrionales</taxon>
        <taxon>Vibrionaceae</taxon>
        <taxon>Vibrio</taxon>
    </lineage>
</organism>